<dbReference type="SUPFAM" id="SSF51419">
    <property type="entry name" value="PLP-binding barrel"/>
    <property type="match status" value="1"/>
</dbReference>
<evidence type="ECO:0000256" key="1">
    <source>
        <dbReference type="ARBA" id="ARBA00022898"/>
    </source>
</evidence>
<dbReference type="InterPro" id="IPR011078">
    <property type="entry name" value="PyrdxlP_homeostasis"/>
</dbReference>
<dbReference type="PIRSF" id="PIRSF004848">
    <property type="entry name" value="YBL036c_PLPDEIII"/>
    <property type="match status" value="1"/>
</dbReference>
<name>A0A9D9IML3_9BACT</name>
<evidence type="ECO:0000313" key="7">
    <source>
        <dbReference type="Proteomes" id="UP000823757"/>
    </source>
</evidence>
<gene>
    <name evidence="6" type="ORF">IAB91_07245</name>
</gene>
<evidence type="ECO:0000256" key="2">
    <source>
        <dbReference type="HAMAP-Rule" id="MF_02087"/>
    </source>
</evidence>
<reference evidence="6" key="1">
    <citation type="submission" date="2020-10" db="EMBL/GenBank/DDBJ databases">
        <authorList>
            <person name="Gilroy R."/>
        </authorList>
    </citation>
    <scope>NUCLEOTIDE SEQUENCE</scope>
    <source>
        <strain evidence="6">B1-13419</strain>
    </source>
</reference>
<evidence type="ECO:0000313" key="6">
    <source>
        <dbReference type="EMBL" id="MBO8475065.1"/>
    </source>
</evidence>
<comment type="cofactor">
    <cofactor evidence="3">
        <name>pyridoxal 5'-phosphate</name>
        <dbReference type="ChEBI" id="CHEBI:597326"/>
    </cofactor>
</comment>
<dbReference type="PANTHER" id="PTHR10146:SF14">
    <property type="entry name" value="PYRIDOXAL PHOSPHATE HOMEOSTASIS PROTEIN"/>
    <property type="match status" value="1"/>
</dbReference>
<comment type="caution">
    <text evidence="6">The sequence shown here is derived from an EMBL/GenBank/DDBJ whole genome shotgun (WGS) entry which is preliminary data.</text>
</comment>
<dbReference type="GO" id="GO:0030170">
    <property type="term" value="F:pyridoxal phosphate binding"/>
    <property type="evidence" value="ECO:0007669"/>
    <property type="project" value="UniProtKB-UniRule"/>
</dbReference>
<evidence type="ECO:0000256" key="3">
    <source>
        <dbReference type="PIRSR" id="PIRSR004848-1"/>
    </source>
</evidence>
<dbReference type="InterPro" id="IPR001608">
    <property type="entry name" value="Ala_racemase_N"/>
</dbReference>
<reference evidence="6" key="2">
    <citation type="journal article" date="2021" name="PeerJ">
        <title>Extensive microbial diversity within the chicken gut microbiome revealed by metagenomics and culture.</title>
        <authorList>
            <person name="Gilroy R."/>
            <person name="Ravi A."/>
            <person name="Getino M."/>
            <person name="Pursley I."/>
            <person name="Horton D.L."/>
            <person name="Alikhan N.F."/>
            <person name="Baker D."/>
            <person name="Gharbi K."/>
            <person name="Hall N."/>
            <person name="Watson M."/>
            <person name="Adriaenssens E.M."/>
            <person name="Foster-Nyarko E."/>
            <person name="Jarju S."/>
            <person name="Secka A."/>
            <person name="Antonio M."/>
            <person name="Oren A."/>
            <person name="Chaudhuri R.R."/>
            <person name="La Ragione R."/>
            <person name="Hildebrand F."/>
            <person name="Pallen M.J."/>
        </authorList>
    </citation>
    <scope>NUCLEOTIDE SEQUENCE</scope>
    <source>
        <strain evidence="6">B1-13419</strain>
    </source>
</reference>
<dbReference type="PANTHER" id="PTHR10146">
    <property type="entry name" value="PROLINE SYNTHETASE CO-TRANSCRIBED BACTERIAL HOMOLOG PROTEIN"/>
    <property type="match status" value="1"/>
</dbReference>
<dbReference type="Gene3D" id="3.20.20.10">
    <property type="entry name" value="Alanine racemase"/>
    <property type="match status" value="1"/>
</dbReference>
<protein>
    <recommendedName>
        <fullName evidence="2">Pyridoxal phosphate homeostasis protein</fullName>
        <shortName evidence="2">PLP homeostasis protein</shortName>
    </recommendedName>
</protein>
<dbReference type="EMBL" id="JADIMD010000107">
    <property type="protein sequence ID" value="MBO8475065.1"/>
    <property type="molecule type" value="Genomic_DNA"/>
</dbReference>
<dbReference type="AlphaFoldDB" id="A0A9D9IML3"/>
<keyword evidence="1 2" id="KW-0663">Pyridoxal phosphate</keyword>
<comment type="similarity">
    <text evidence="2 4">Belongs to the pyridoxal phosphate-binding protein YggS/PROSC family.</text>
</comment>
<dbReference type="InterPro" id="IPR029066">
    <property type="entry name" value="PLP-binding_barrel"/>
</dbReference>
<dbReference type="Pfam" id="PF01168">
    <property type="entry name" value="Ala_racemase_N"/>
    <property type="match status" value="1"/>
</dbReference>
<dbReference type="CDD" id="cd00635">
    <property type="entry name" value="PLPDE_III_YBL036c_like"/>
    <property type="match status" value="1"/>
</dbReference>
<dbReference type="PROSITE" id="PS01211">
    <property type="entry name" value="UPF0001"/>
    <property type="match status" value="1"/>
</dbReference>
<dbReference type="Proteomes" id="UP000823757">
    <property type="component" value="Unassembled WGS sequence"/>
</dbReference>
<organism evidence="6 7">
    <name type="scientific">Candidatus Cryptobacteroides faecigallinarum</name>
    <dbReference type="NCBI Taxonomy" id="2840763"/>
    <lineage>
        <taxon>Bacteria</taxon>
        <taxon>Pseudomonadati</taxon>
        <taxon>Bacteroidota</taxon>
        <taxon>Bacteroidia</taxon>
        <taxon>Bacteroidales</taxon>
        <taxon>Candidatus Cryptobacteroides</taxon>
    </lineage>
</organism>
<proteinExistence type="inferred from homology"/>
<sequence>MSVRDTIQKLKMELPSDVKLAAVSKFHPVDAIIEAYSAGQRIFAESRPQELYAKVKELDGMRDSDGNSLYPDIEWHFIGHLQTNKLKMVLPYVSLVQSVDSLHLLEAIDRWGKDNARVINVLLECHVAAEQTKQGFSEEEIRQVLTGERQYPNVKFCGLMGMATFTDDMTVVRGDFARLKHLFDEFFSPDFRELSIGMSEDYRIALEYGSTMVRIGTMIFGPRVY</sequence>
<evidence type="ECO:0000259" key="5">
    <source>
        <dbReference type="Pfam" id="PF01168"/>
    </source>
</evidence>
<dbReference type="HAMAP" id="MF_02087">
    <property type="entry name" value="PLP_homeostasis"/>
    <property type="match status" value="1"/>
</dbReference>
<feature type="modified residue" description="N6-(pyridoxal phosphate)lysine" evidence="2 3">
    <location>
        <position position="25"/>
    </location>
</feature>
<accession>A0A9D9IML3</accession>
<evidence type="ECO:0000256" key="4">
    <source>
        <dbReference type="RuleBase" id="RU004514"/>
    </source>
</evidence>
<comment type="function">
    <text evidence="2">Pyridoxal 5'-phosphate (PLP)-binding protein, which is involved in PLP homeostasis.</text>
</comment>
<dbReference type="NCBIfam" id="TIGR00044">
    <property type="entry name" value="YggS family pyridoxal phosphate-dependent enzyme"/>
    <property type="match status" value="1"/>
</dbReference>
<feature type="domain" description="Alanine racemase N-terminal" evidence="5">
    <location>
        <begin position="4"/>
        <end position="222"/>
    </location>
</feature>